<dbReference type="Pfam" id="PF10170">
    <property type="entry name" value="C6_DPF"/>
    <property type="match status" value="1"/>
</dbReference>
<dbReference type="Proteomes" id="UP000050640">
    <property type="component" value="Unplaced"/>
</dbReference>
<dbReference type="WBParaSite" id="EEL_0000720601-mRNA-1">
    <property type="protein sequence ID" value="EEL_0000720601-mRNA-1"/>
    <property type="gene ID" value="EEL_0000720601"/>
</dbReference>
<evidence type="ECO:0000259" key="3">
    <source>
        <dbReference type="Pfam" id="PF10170"/>
    </source>
</evidence>
<dbReference type="PANTHER" id="PTHR31849">
    <property type="entry name" value="CYSTEINE-RICH PDF MOTIF DOMAIN-CONTAINING PROTEIN 1"/>
    <property type="match status" value="1"/>
</dbReference>
<accession>A0A0R3RY62</accession>
<keyword evidence="4" id="KW-1185">Reference proteome</keyword>
<evidence type="ECO:0000256" key="1">
    <source>
        <dbReference type="ARBA" id="ARBA00007917"/>
    </source>
</evidence>
<organism evidence="4 5">
    <name type="scientific">Elaeophora elaphi</name>
    <dbReference type="NCBI Taxonomy" id="1147741"/>
    <lineage>
        <taxon>Eukaryota</taxon>
        <taxon>Metazoa</taxon>
        <taxon>Ecdysozoa</taxon>
        <taxon>Nematoda</taxon>
        <taxon>Chromadorea</taxon>
        <taxon>Rhabditida</taxon>
        <taxon>Spirurina</taxon>
        <taxon>Spiruromorpha</taxon>
        <taxon>Filarioidea</taxon>
        <taxon>Onchocercidae</taxon>
        <taxon>Elaeophora</taxon>
    </lineage>
</organism>
<dbReference type="PANTHER" id="PTHR31849:SF1">
    <property type="entry name" value="CYSTEINE-RICH DPF MOTIF DOMAIN-CONTAINING PROTEIN 1"/>
    <property type="match status" value="1"/>
</dbReference>
<evidence type="ECO:0000256" key="2">
    <source>
        <dbReference type="ARBA" id="ARBA00014801"/>
    </source>
</evidence>
<sequence length="183" mass="20624">MDCAGGESSCANDSGHCDLKNDEDRNLIKFTCFLCGLTENCHYGLVEISGRTHTYRYKDEMYYMLDPFRNRSSVNERRLAQTKANNGSKASGNKAKSIFDVLVLGAICSICGQSVCIGEDCSIFYTKTFCVVCITREKSHFPKSFIEVFSFSKARQAIIYPYFLRGSAMFPTLSSIKLFKKPR</sequence>
<evidence type="ECO:0000313" key="5">
    <source>
        <dbReference type="WBParaSite" id="EEL_0000720601-mRNA-1"/>
    </source>
</evidence>
<proteinExistence type="inferred from homology"/>
<protein>
    <recommendedName>
        <fullName evidence="2">Cysteine-rich DPF motif domain-containing protein 1</fullName>
    </recommendedName>
</protein>
<feature type="domain" description="Cysteine-rich DPF motif" evidence="3">
    <location>
        <begin position="30"/>
        <end position="146"/>
    </location>
</feature>
<dbReference type="AlphaFoldDB" id="A0A0R3RY62"/>
<dbReference type="InterPro" id="IPR018785">
    <property type="entry name" value="CDPF1_dom"/>
</dbReference>
<name>A0A0R3RY62_9BILA</name>
<dbReference type="InterPro" id="IPR042426">
    <property type="entry name" value="CDPF1"/>
</dbReference>
<reference evidence="5" key="1">
    <citation type="submission" date="2017-02" db="UniProtKB">
        <authorList>
            <consortium name="WormBaseParasite"/>
        </authorList>
    </citation>
    <scope>IDENTIFICATION</scope>
</reference>
<evidence type="ECO:0000313" key="4">
    <source>
        <dbReference type="Proteomes" id="UP000050640"/>
    </source>
</evidence>
<comment type="similarity">
    <text evidence="1">Belongs to the CDPF1 family.</text>
</comment>